<dbReference type="InterPro" id="IPR051130">
    <property type="entry name" value="Mito_struct-func_regulator"/>
</dbReference>
<evidence type="ECO:0000313" key="3">
    <source>
        <dbReference type="Proteomes" id="UP000196027"/>
    </source>
</evidence>
<proteinExistence type="predicted"/>
<dbReference type="SUPFAM" id="SSF56112">
    <property type="entry name" value="Protein kinase-like (PK-like)"/>
    <property type="match status" value="1"/>
</dbReference>
<dbReference type="InterPro" id="IPR011009">
    <property type="entry name" value="Kinase-like_dom_sf"/>
</dbReference>
<organism evidence="2 3">
    <name type="scientific">Oleiphilus messinensis</name>
    <dbReference type="NCBI Taxonomy" id="141451"/>
    <lineage>
        <taxon>Bacteria</taxon>
        <taxon>Pseudomonadati</taxon>
        <taxon>Pseudomonadota</taxon>
        <taxon>Gammaproteobacteria</taxon>
        <taxon>Oceanospirillales</taxon>
        <taxon>Oleiphilaceae</taxon>
        <taxon>Oleiphilus</taxon>
    </lineage>
</organism>
<dbReference type="Pfam" id="PF03109">
    <property type="entry name" value="ABC1"/>
    <property type="match status" value="1"/>
</dbReference>
<dbReference type="AlphaFoldDB" id="A0A1Y0I1C1"/>
<dbReference type="Proteomes" id="UP000196027">
    <property type="component" value="Chromosome"/>
</dbReference>
<dbReference type="PANTHER" id="PTHR43173:SF19">
    <property type="entry name" value="AARF DOMAIN-CONTAINING PROTEIN KINASE 1"/>
    <property type="match status" value="1"/>
</dbReference>
<dbReference type="PANTHER" id="PTHR43173">
    <property type="entry name" value="ABC1 FAMILY PROTEIN"/>
    <property type="match status" value="1"/>
</dbReference>
<sequence>MNAIFRHCYFNGDPHPGNYLFHTDGTVTFLDFGCVKKFEIDFISRWKAMAKTILEQRKDENLQATDALGLIGKLDKFDHDFHWEMMNHVYGPFLTDEPFTFTHAHNSRTNDYMLWENKNRFSSSMPADFLFINRLQWGLAAVMADLEAQNLYARPFKEAVYAQSIPLFAWRGQASI</sequence>
<dbReference type="KEGG" id="ome:OLMES_0134"/>
<accession>A0A1Y0I1C1</accession>
<gene>
    <name evidence="2" type="ORF">OLMES_0134</name>
</gene>
<feature type="domain" description="ABC1 atypical kinase-like" evidence="1">
    <location>
        <begin position="2"/>
        <end position="57"/>
    </location>
</feature>
<evidence type="ECO:0000313" key="2">
    <source>
        <dbReference type="EMBL" id="ARU54242.1"/>
    </source>
</evidence>
<reference evidence="2 3" key="1">
    <citation type="submission" date="2017-05" db="EMBL/GenBank/DDBJ databases">
        <title>Genomic insights into alkan degradation activity of Oleiphilus messinensis.</title>
        <authorList>
            <person name="Kozyavkin S.A."/>
            <person name="Slesarev A.I."/>
            <person name="Golyshin P.N."/>
            <person name="Korzhenkov A."/>
            <person name="Golyshina O.N."/>
            <person name="Toshchakov S.V."/>
        </authorList>
    </citation>
    <scope>NUCLEOTIDE SEQUENCE [LARGE SCALE GENOMIC DNA]</scope>
    <source>
        <strain evidence="2 3">ME102</strain>
    </source>
</reference>
<dbReference type="InterPro" id="IPR004147">
    <property type="entry name" value="ABC1_dom"/>
</dbReference>
<dbReference type="EMBL" id="CP021425">
    <property type="protein sequence ID" value="ARU54242.1"/>
    <property type="molecule type" value="Genomic_DNA"/>
</dbReference>
<evidence type="ECO:0000259" key="1">
    <source>
        <dbReference type="Pfam" id="PF03109"/>
    </source>
</evidence>
<protein>
    <recommendedName>
        <fullName evidence="1">ABC1 atypical kinase-like domain-containing protein</fullName>
    </recommendedName>
</protein>
<name>A0A1Y0I1C1_9GAMM</name>
<keyword evidence="3" id="KW-1185">Reference proteome</keyword>